<evidence type="ECO:0000313" key="2">
    <source>
        <dbReference type="Proteomes" id="UP000237749"/>
    </source>
</evidence>
<gene>
    <name evidence="1" type="ORF">BXY41_106203</name>
</gene>
<evidence type="ECO:0000313" key="1">
    <source>
        <dbReference type="EMBL" id="PPK80613.1"/>
    </source>
</evidence>
<reference evidence="1 2" key="1">
    <citation type="submission" date="2018-02" db="EMBL/GenBank/DDBJ databases">
        <title>Genomic Encyclopedia of Archaeal and Bacterial Type Strains, Phase II (KMG-II): from individual species to whole genera.</title>
        <authorList>
            <person name="Goeker M."/>
        </authorList>
    </citation>
    <scope>NUCLEOTIDE SEQUENCE [LARGE SCALE GENOMIC DNA]</scope>
    <source>
        <strain evidence="1 2">DSM 3808</strain>
    </source>
</reference>
<name>A0A2S6HSI9_9FIRM</name>
<dbReference type="OrthoDB" id="9761633at2"/>
<accession>A0A2S6HSI9</accession>
<dbReference type="AlphaFoldDB" id="A0A2S6HSI9"/>
<dbReference type="EMBL" id="PTJA01000006">
    <property type="protein sequence ID" value="PPK80613.1"/>
    <property type="molecule type" value="Genomic_DNA"/>
</dbReference>
<sequence length="657" mass="72847">MLNIPEEIKALYRRSNSIEETVRKVNLRFYDGTIDLLYPGEDVWPADDLFPVDDTPILLIGPDQINYESLILTQSICDTQSLTFGECCAARVEIIVADVTMDVTGKEFALSVEVGGYEMMLGIYKVNSFERQADRRLRKIVAYDRMLNFDVDVSAWYRGLTFPMTLKQYRNSLCEFIGIRQRDIILPLDDMEVTRSIDPSKLSGRDAMKAICEINGCFGQIDITGGFKYVFLGSSGLFPSEELYPADDLFPSQLEGETLSHYNPSGTTYEDFLTYGIDKVQIRQEEGDVGASYGRGTNAYTIQGNFLVFGKKAEDLLNIAITVHDQISGKVYRPCKIVTQALPWVEPGDGIICYTSDDVIETYCLKRTINGIQAMMDTFEAAGTRERKESFGIPTQIIQLEGKTAIIKKSVGEVSVRLSDLKEETESKFVQTAEQILQEVTRATQAEASLKLTADQINLSVKNLKEYTEAQFKVTADQILAKVSKGDVSAEISVESGGVNIRGNRFSWTSDFSSMTSDGKLTCRNIVAINGVFSGALSSETFYANSSAVGFGDFYTSADGANLLRSNNGWFMLDVKDAPQGSPGNVGKTASLYLGGRGVTGIRLEGTGNIYVGGVYCGDIQFDDPWTEGMTNLAMLKQIYLRLNQLRRFVGISNWDY</sequence>
<comment type="caution">
    <text evidence="1">The sequence shown here is derived from an EMBL/GenBank/DDBJ whole genome shotgun (WGS) entry which is preliminary data.</text>
</comment>
<keyword evidence="2" id="KW-1185">Reference proteome</keyword>
<proteinExistence type="predicted"/>
<dbReference type="Proteomes" id="UP000237749">
    <property type="component" value="Unassembled WGS sequence"/>
</dbReference>
<organism evidence="1 2">
    <name type="scientific">Lacrimispora xylanisolvens</name>
    <dbReference type="NCBI Taxonomy" id="384636"/>
    <lineage>
        <taxon>Bacteria</taxon>
        <taxon>Bacillati</taxon>
        <taxon>Bacillota</taxon>
        <taxon>Clostridia</taxon>
        <taxon>Lachnospirales</taxon>
        <taxon>Lachnospiraceae</taxon>
        <taxon>Lacrimispora</taxon>
    </lineage>
</organism>
<protein>
    <submittedName>
        <fullName evidence="1">Uncharacterized protein</fullName>
    </submittedName>
</protein>
<dbReference type="RefSeq" id="WP_104437301.1">
    <property type="nucleotide sequence ID" value="NZ_PTJA01000006.1"/>
</dbReference>